<dbReference type="Proteomes" id="UP000019681">
    <property type="component" value="Unassembled WGS sequence"/>
</dbReference>
<keyword evidence="1" id="KW-0812">Transmembrane</keyword>
<keyword evidence="1" id="KW-1133">Transmembrane helix</keyword>
<sequence length="204" mass="24496">MKIKKQLKRDIARRKKLTAASLFIMILMVYLVAVLNDQGIFMGWEKYFAFLYVGVVNLLLFVNIVKLVSDDKFQLILGNQKVRIKDSFFKSPFNINLDKIIYIDIVERKNYEFEIVIIMEKLKRNKRFVKFDNSFIKGDPGYKKVYTHLRNSYKDKDLYCYIIKKAGARKYYYLYLLYKNSYNAEFSQLALNYVRTFMEEYNLS</sequence>
<protein>
    <submittedName>
        <fullName evidence="2">Uncharacterized protein</fullName>
    </submittedName>
</protein>
<evidence type="ECO:0000256" key="1">
    <source>
        <dbReference type="SAM" id="Phobius"/>
    </source>
</evidence>
<dbReference type="EMBL" id="AZQP01000001">
    <property type="protein sequence ID" value="EYE89880.1"/>
    <property type="molecule type" value="Genomic_DNA"/>
</dbReference>
<organism evidence="2 3">
    <name type="scientific">Fervidicella metallireducens AeB</name>
    <dbReference type="NCBI Taxonomy" id="1403537"/>
    <lineage>
        <taxon>Bacteria</taxon>
        <taxon>Bacillati</taxon>
        <taxon>Bacillota</taxon>
        <taxon>Clostridia</taxon>
        <taxon>Eubacteriales</taxon>
        <taxon>Clostridiaceae</taxon>
        <taxon>Fervidicella</taxon>
    </lineage>
</organism>
<proteinExistence type="predicted"/>
<dbReference type="AlphaFoldDB" id="A0A017S129"/>
<dbReference type="RefSeq" id="WP_035377188.1">
    <property type="nucleotide sequence ID" value="NZ_AZQP01000001.1"/>
</dbReference>
<dbReference type="STRING" id="1403537.Q428_00560"/>
<reference evidence="2 3" key="1">
    <citation type="journal article" date="2014" name="Genome Announc.">
        <title>Draft Genome Sequence of Fervidicella metallireducens Strain AeBT, an Iron-Reducing Thermoanaerobe from the Great Artesian Basin.</title>
        <authorList>
            <person name="Patel B.K."/>
        </authorList>
    </citation>
    <scope>NUCLEOTIDE SEQUENCE [LARGE SCALE GENOMIC DNA]</scope>
    <source>
        <strain evidence="2 3">AeB</strain>
    </source>
</reference>
<name>A0A017S129_9CLOT</name>
<keyword evidence="1" id="KW-0472">Membrane</keyword>
<gene>
    <name evidence="2" type="ORF">Q428_00560</name>
</gene>
<feature type="transmembrane region" description="Helical" evidence="1">
    <location>
        <begin position="47"/>
        <end position="65"/>
    </location>
</feature>
<comment type="caution">
    <text evidence="2">The sequence shown here is derived from an EMBL/GenBank/DDBJ whole genome shotgun (WGS) entry which is preliminary data.</text>
</comment>
<feature type="transmembrane region" description="Helical" evidence="1">
    <location>
        <begin position="20"/>
        <end position="41"/>
    </location>
</feature>
<dbReference type="OrthoDB" id="1954315at2"/>
<accession>A0A017S129</accession>
<evidence type="ECO:0000313" key="2">
    <source>
        <dbReference type="EMBL" id="EYE89880.1"/>
    </source>
</evidence>
<keyword evidence="3" id="KW-1185">Reference proteome</keyword>
<evidence type="ECO:0000313" key="3">
    <source>
        <dbReference type="Proteomes" id="UP000019681"/>
    </source>
</evidence>